<dbReference type="InterPro" id="IPR031846">
    <property type="entry name" value="Hvcn1"/>
</dbReference>
<dbReference type="InterPro" id="IPR005821">
    <property type="entry name" value="Ion_trans_dom"/>
</dbReference>
<gene>
    <name evidence="16" type="ORF">LTRI10_LOCUS44206</name>
</gene>
<evidence type="ECO:0000256" key="1">
    <source>
        <dbReference type="ARBA" id="ARBA00004651"/>
    </source>
</evidence>
<keyword evidence="17" id="KW-1185">Reference proteome</keyword>
<evidence type="ECO:0000256" key="13">
    <source>
        <dbReference type="SAM" id="MobiDB-lite"/>
    </source>
</evidence>
<dbReference type="Pfam" id="PF00520">
    <property type="entry name" value="Ion_trans"/>
    <property type="match status" value="1"/>
</dbReference>
<keyword evidence="10 14" id="KW-0472">Membrane</keyword>
<dbReference type="GO" id="GO:0034702">
    <property type="term" value="C:monoatomic ion channel complex"/>
    <property type="evidence" value="ECO:0007669"/>
    <property type="project" value="UniProtKB-KW"/>
</dbReference>
<evidence type="ECO:0000256" key="5">
    <source>
        <dbReference type="ARBA" id="ARBA00022692"/>
    </source>
</evidence>
<evidence type="ECO:0000256" key="9">
    <source>
        <dbReference type="ARBA" id="ARBA00023065"/>
    </source>
</evidence>
<feature type="transmembrane region" description="Helical" evidence="14">
    <location>
        <begin position="143"/>
        <end position="166"/>
    </location>
</feature>
<feature type="region of interest" description="Disordered" evidence="13">
    <location>
        <begin position="1"/>
        <end position="21"/>
    </location>
</feature>
<evidence type="ECO:0000256" key="8">
    <source>
        <dbReference type="ARBA" id="ARBA00023054"/>
    </source>
</evidence>
<protein>
    <recommendedName>
        <fullName evidence="2">Voltage-gated hydrogen channel 1</fullName>
    </recommendedName>
    <alternativeName>
        <fullName evidence="12">Hydrogen voltage-gated channel 1</fullName>
    </alternativeName>
</protein>
<keyword evidence="3" id="KW-0813">Transport</keyword>
<evidence type="ECO:0000313" key="16">
    <source>
        <dbReference type="EMBL" id="CAL1404341.1"/>
    </source>
</evidence>
<dbReference type="PANTHER" id="PTHR46480">
    <property type="entry name" value="F20B24.22"/>
    <property type="match status" value="1"/>
</dbReference>
<dbReference type="InterPro" id="IPR027359">
    <property type="entry name" value="Volt_channel_dom_sf"/>
</dbReference>
<evidence type="ECO:0000313" key="17">
    <source>
        <dbReference type="Proteomes" id="UP001497516"/>
    </source>
</evidence>
<evidence type="ECO:0000256" key="14">
    <source>
        <dbReference type="SAM" id="Phobius"/>
    </source>
</evidence>
<evidence type="ECO:0000256" key="11">
    <source>
        <dbReference type="ARBA" id="ARBA00023303"/>
    </source>
</evidence>
<evidence type="ECO:0000256" key="12">
    <source>
        <dbReference type="ARBA" id="ARBA00031989"/>
    </source>
</evidence>
<keyword evidence="4" id="KW-1003">Cell membrane</keyword>
<organism evidence="16 17">
    <name type="scientific">Linum trigynum</name>
    <dbReference type="NCBI Taxonomy" id="586398"/>
    <lineage>
        <taxon>Eukaryota</taxon>
        <taxon>Viridiplantae</taxon>
        <taxon>Streptophyta</taxon>
        <taxon>Embryophyta</taxon>
        <taxon>Tracheophyta</taxon>
        <taxon>Spermatophyta</taxon>
        <taxon>Magnoliopsida</taxon>
        <taxon>eudicotyledons</taxon>
        <taxon>Gunneridae</taxon>
        <taxon>Pentapetalae</taxon>
        <taxon>rosids</taxon>
        <taxon>fabids</taxon>
        <taxon>Malpighiales</taxon>
        <taxon>Linaceae</taxon>
        <taxon>Linum</taxon>
    </lineage>
</organism>
<evidence type="ECO:0000259" key="15">
    <source>
        <dbReference type="Pfam" id="PF00520"/>
    </source>
</evidence>
<feature type="domain" description="Ion transport" evidence="15">
    <location>
        <begin position="116"/>
        <end position="214"/>
    </location>
</feature>
<evidence type="ECO:0000256" key="10">
    <source>
        <dbReference type="ARBA" id="ARBA00023136"/>
    </source>
</evidence>
<keyword evidence="11" id="KW-0407">Ion channel</keyword>
<evidence type="ECO:0000256" key="2">
    <source>
        <dbReference type="ARBA" id="ARBA00015897"/>
    </source>
</evidence>
<sequence length="275" mass="30936">MDDYFNMGSSPQQPKEETAMNHAVPESSTSISMRISEHHLPAYTSSSISLDSIQLSIQNLVKHWTTRQRYWNLFFGADQEQRRLSNTTTPWRRKLASFLESMPLRVTVIILLILDLTLTILDLSSSMLKCHNRGDGRSLAADWFHWVEIGILSLLCAKLIALAVALGPKAFFSRPGYVVDGVVVVGALVLEGLMDMKEGGLMVVVSLWRVVRVVESAFELSDEAIEAQIARVVLEFEALKAENIRLLETIGERDGTIRMLQEMVEMLKAELDDEQ</sequence>
<dbReference type="Gene3D" id="1.20.120.350">
    <property type="entry name" value="Voltage-gated potassium channels. Chain C"/>
    <property type="match status" value="1"/>
</dbReference>
<dbReference type="Proteomes" id="UP001497516">
    <property type="component" value="Chromosome 7"/>
</dbReference>
<feature type="transmembrane region" description="Helical" evidence="14">
    <location>
        <begin position="102"/>
        <end position="123"/>
    </location>
</feature>
<dbReference type="PANTHER" id="PTHR46480:SF1">
    <property type="entry name" value="VOLTAGE-GATED HYDROGEN CHANNEL 1"/>
    <property type="match status" value="1"/>
</dbReference>
<keyword evidence="8" id="KW-0175">Coiled coil</keyword>
<comment type="subcellular location">
    <subcellularLocation>
        <location evidence="1">Cell membrane</location>
        <topology evidence="1">Multi-pass membrane protein</topology>
    </subcellularLocation>
</comment>
<evidence type="ECO:0000256" key="6">
    <source>
        <dbReference type="ARBA" id="ARBA00022882"/>
    </source>
</evidence>
<name>A0AAV2G1C6_9ROSI</name>
<proteinExistence type="predicted"/>
<keyword evidence="5 14" id="KW-0812">Transmembrane</keyword>
<evidence type="ECO:0000256" key="3">
    <source>
        <dbReference type="ARBA" id="ARBA00022448"/>
    </source>
</evidence>
<keyword evidence="6" id="KW-0851">Voltage-gated channel</keyword>
<reference evidence="16 17" key="1">
    <citation type="submission" date="2024-04" db="EMBL/GenBank/DDBJ databases">
        <authorList>
            <person name="Fracassetti M."/>
        </authorList>
    </citation>
    <scope>NUCLEOTIDE SEQUENCE [LARGE SCALE GENOMIC DNA]</scope>
</reference>
<evidence type="ECO:0000256" key="7">
    <source>
        <dbReference type="ARBA" id="ARBA00022989"/>
    </source>
</evidence>
<dbReference type="EMBL" id="OZ034820">
    <property type="protein sequence ID" value="CAL1404341.1"/>
    <property type="molecule type" value="Genomic_DNA"/>
</dbReference>
<keyword evidence="9" id="KW-0406">Ion transport</keyword>
<accession>A0AAV2G1C6</accession>
<dbReference type="AlphaFoldDB" id="A0AAV2G1C6"/>
<keyword evidence="7 14" id="KW-1133">Transmembrane helix</keyword>
<dbReference type="GO" id="GO:0005886">
    <property type="term" value="C:plasma membrane"/>
    <property type="evidence" value="ECO:0007669"/>
    <property type="project" value="UniProtKB-SubCell"/>
</dbReference>
<dbReference type="GO" id="GO:0030171">
    <property type="term" value="F:voltage-gated proton channel activity"/>
    <property type="evidence" value="ECO:0007669"/>
    <property type="project" value="InterPro"/>
</dbReference>
<evidence type="ECO:0000256" key="4">
    <source>
        <dbReference type="ARBA" id="ARBA00022475"/>
    </source>
</evidence>